<dbReference type="SUPFAM" id="SSF52540">
    <property type="entry name" value="P-loop containing nucleoside triphosphate hydrolases"/>
    <property type="match status" value="1"/>
</dbReference>
<keyword evidence="3" id="KW-0547">Nucleotide-binding</keyword>
<dbReference type="InterPro" id="IPR014001">
    <property type="entry name" value="Helicase_ATP-bd"/>
</dbReference>
<keyword evidence="5" id="KW-0347">Helicase</keyword>
<dbReference type="FunFam" id="3.40.50.300:FF:000895">
    <property type="entry name" value="probable ATP-dependent RNA helicase DHX37"/>
    <property type="match status" value="1"/>
</dbReference>
<gene>
    <name evidence="10" type="ORF">Cfor_09042</name>
</gene>
<evidence type="ECO:0000256" key="7">
    <source>
        <dbReference type="SAM" id="MobiDB-lite"/>
    </source>
</evidence>
<dbReference type="InterPro" id="IPR027417">
    <property type="entry name" value="P-loop_NTPase"/>
</dbReference>
<feature type="region of interest" description="Disordered" evidence="7">
    <location>
        <begin position="131"/>
        <end position="153"/>
    </location>
</feature>
<feature type="compositionally biased region" description="Polar residues" evidence="7">
    <location>
        <begin position="244"/>
        <end position="257"/>
    </location>
</feature>
<dbReference type="AlphaFoldDB" id="A0A6L2QAL0"/>
<dbReference type="GO" id="GO:0016787">
    <property type="term" value="F:hydrolase activity"/>
    <property type="evidence" value="ECO:0007669"/>
    <property type="project" value="UniProtKB-KW"/>
</dbReference>
<evidence type="ECO:0000256" key="2">
    <source>
        <dbReference type="ARBA" id="ARBA00012552"/>
    </source>
</evidence>
<dbReference type="InterPro" id="IPR048333">
    <property type="entry name" value="HA2_WH"/>
</dbReference>
<dbReference type="SMART" id="SM00490">
    <property type="entry name" value="HELICc"/>
    <property type="match status" value="1"/>
</dbReference>
<evidence type="ECO:0000256" key="5">
    <source>
        <dbReference type="ARBA" id="ARBA00022806"/>
    </source>
</evidence>
<accession>A0A6L2QAL0</accession>
<dbReference type="InterPro" id="IPR001650">
    <property type="entry name" value="Helicase_C-like"/>
</dbReference>
<feature type="region of interest" description="Disordered" evidence="7">
    <location>
        <begin position="238"/>
        <end position="275"/>
    </location>
</feature>
<dbReference type="Pfam" id="PF00271">
    <property type="entry name" value="Helicase_C"/>
    <property type="match status" value="1"/>
</dbReference>
<dbReference type="InterPro" id="IPR007502">
    <property type="entry name" value="Helicase-assoc_dom"/>
</dbReference>
<keyword evidence="6" id="KW-0067">ATP-binding</keyword>
<dbReference type="PROSITE" id="PS00690">
    <property type="entry name" value="DEAH_ATP_HELICASE"/>
    <property type="match status" value="1"/>
</dbReference>
<reference evidence="11" key="1">
    <citation type="submission" date="2020-01" db="EMBL/GenBank/DDBJ databases">
        <title>Draft genome sequence of the Termite Coptotermes fromosanus.</title>
        <authorList>
            <person name="Itakura S."/>
            <person name="Yosikawa Y."/>
            <person name="Umezawa K."/>
        </authorList>
    </citation>
    <scope>NUCLEOTIDE SEQUENCE [LARGE SCALE GENOMIC DNA]</scope>
</reference>
<dbReference type="InterPro" id="IPR011545">
    <property type="entry name" value="DEAD/DEAH_box_helicase_dom"/>
</dbReference>
<name>A0A6L2QAL0_COPFO</name>
<dbReference type="OrthoDB" id="10025033at2759"/>
<dbReference type="Pfam" id="PF00270">
    <property type="entry name" value="DEAD"/>
    <property type="match status" value="1"/>
</dbReference>
<dbReference type="GO" id="GO:0000462">
    <property type="term" value="P:maturation of SSU-rRNA from tricistronic rRNA transcript (SSU-rRNA, 5.8S rRNA, LSU-rRNA)"/>
    <property type="evidence" value="ECO:0007669"/>
    <property type="project" value="TreeGrafter"/>
</dbReference>
<dbReference type="PANTHER" id="PTHR18934">
    <property type="entry name" value="ATP-DEPENDENT RNA HELICASE"/>
    <property type="match status" value="1"/>
</dbReference>
<feature type="region of interest" description="Disordered" evidence="7">
    <location>
        <begin position="540"/>
        <end position="572"/>
    </location>
</feature>
<evidence type="ECO:0000256" key="1">
    <source>
        <dbReference type="ARBA" id="ARBA00008792"/>
    </source>
</evidence>
<keyword evidence="11" id="KW-1185">Reference proteome</keyword>
<dbReference type="InterPro" id="IPR011709">
    <property type="entry name" value="DEAD-box_helicase_OB_fold"/>
</dbReference>
<proteinExistence type="inferred from homology"/>
<dbReference type="Gene3D" id="3.40.50.300">
    <property type="entry name" value="P-loop containing nucleotide triphosphate hydrolases"/>
    <property type="match status" value="3"/>
</dbReference>
<evidence type="ECO:0000256" key="6">
    <source>
        <dbReference type="ARBA" id="ARBA00022840"/>
    </source>
</evidence>
<feature type="domain" description="Helicase ATP-binding" evidence="8">
    <location>
        <begin position="306"/>
        <end position="473"/>
    </location>
</feature>
<dbReference type="Pfam" id="PF04408">
    <property type="entry name" value="WHD_HA2"/>
    <property type="match status" value="1"/>
</dbReference>
<organism evidence="10 11">
    <name type="scientific">Coptotermes formosanus</name>
    <name type="common">Formosan subterranean termite</name>
    <dbReference type="NCBI Taxonomy" id="36987"/>
    <lineage>
        <taxon>Eukaryota</taxon>
        <taxon>Metazoa</taxon>
        <taxon>Ecdysozoa</taxon>
        <taxon>Arthropoda</taxon>
        <taxon>Hexapoda</taxon>
        <taxon>Insecta</taxon>
        <taxon>Pterygota</taxon>
        <taxon>Neoptera</taxon>
        <taxon>Polyneoptera</taxon>
        <taxon>Dictyoptera</taxon>
        <taxon>Blattodea</taxon>
        <taxon>Blattoidea</taxon>
        <taxon>Termitoidae</taxon>
        <taxon>Rhinotermitidae</taxon>
        <taxon>Coptotermes</taxon>
    </lineage>
</organism>
<dbReference type="CDD" id="cd18791">
    <property type="entry name" value="SF2_C_RHA"/>
    <property type="match status" value="1"/>
</dbReference>
<dbReference type="InterPro" id="IPR002464">
    <property type="entry name" value="DNA/RNA_helicase_DEAH_CS"/>
</dbReference>
<evidence type="ECO:0000256" key="4">
    <source>
        <dbReference type="ARBA" id="ARBA00022801"/>
    </source>
</evidence>
<dbReference type="Proteomes" id="UP000502823">
    <property type="component" value="Unassembled WGS sequence"/>
</dbReference>
<dbReference type="GO" id="GO:0003724">
    <property type="term" value="F:RNA helicase activity"/>
    <property type="evidence" value="ECO:0007669"/>
    <property type="project" value="UniProtKB-EC"/>
</dbReference>
<dbReference type="CDD" id="cd17982">
    <property type="entry name" value="DEXHc_DHX37"/>
    <property type="match status" value="1"/>
</dbReference>
<dbReference type="SMART" id="SM00487">
    <property type="entry name" value="DEXDc"/>
    <property type="match status" value="1"/>
</dbReference>
<evidence type="ECO:0000313" key="10">
    <source>
        <dbReference type="EMBL" id="GFG39985.1"/>
    </source>
</evidence>
<feature type="domain" description="Helicase C-terminal" evidence="9">
    <location>
        <begin position="601"/>
        <end position="773"/>
    </location>
</feature>
<feature type="compositionally biased region" description="Basic and acidic residues" evidence="7">
    <location>
        <begin position="131"/>
        <end position="144"/>
    </location>
</feature>
<evidence type="ECO:0000313" key="11">
    <source>
        <dbReference type="Proteomes" id="UP000502823"/>
    </source>
</evidence>
<dbReference type="PROSITE" id="PS51194">
    <property type="entry name" value="HELICASE_CTER"/>
    <property type="match status" value="1"/>
</dbReference>
<dbReference type="SMART" id="SM00847">
    <property type="entry name" value="HA2"/>
    <property type="match status" value="1"/>
</dbReference>
<evidence type="ECO:0000259" key="8">
    <source>
        <dbReference type="PROSITE" id="PS51192"/>
    </source>
</evidence>
<protein>
    <recommendedName>
        <fullName evidence="2">RNA helicase</fullName>
        <ecNumber evidence="2">3.6.4.13</ecNumber>
    </recommendedName>
</protein>
<evidence type="ECO:0000259" key="9">
    <source>
        <dbReference type="PROSITE" id="PS51194"/>
    </source>
</evidence>
<dbReference type="PROSITE" id="PS51192">
    <property type="entry name" value="HELICASE_ATP_BIND_1"/>
    <property type="match status" value="1"/>
</dbReference>
<feature type="compositionally biased region" description="Acidic residues" evidence="7">
    <location>
        <begin position="186"/>
        <end position="200"/>
    </location>
</feature>
<feature type="region of interest" description="Disordered" evidence="7">
    <location>
        <begin position="173"/>
        <end position="226"/>
    </location>
</feature>
<dbReference type="Gene3D" id="1.20.120.1080">
    <property type="match status" value="1"/>
</dbReference>
<dbReference type="GO" id="GO:0005524">
    <property type="term" value="F:ATP binding"/>
    <property type="evidence" value="ECO:0007669"/>
    <property type="project" value="UniProtKB-KW"/>
</dbReference>
<dbReference type="Pfam" id="PF07717">
    <property type="entry name" value="OB_NTP_bind"/>
    <property type="match status" value="1"/>
</dbReference>
<dbReference type="PANTHER" id="PTHR18934:SF99">
    <property type="entry name" value="ATP-DEPENDENT RNA HELICASE DHX37-RELATED"/>
    <property type="match status" value="1"/>
</dbReference>
<evidence type="ECO:0000256" key="3">
    <source>
        <dbReference type="ARBA" id="ARBA00022741"/>
    </source>
</evidence>
<feature type="compositionally biased region" description="Polar residues" evidence="7">
    <location>
        <begin position="551"/>
        <end position="560"/>
    </location>
</feature>
<sequence>MGKSKKGFNWKARQIVHTDIDNSSTAKIKLDSSFIQRDNYDECNALVIPSEKRRTKKRNETVSVSKVLSKTQRKRLQKIVDKKKKKENRATLLEALSKVQLQPEHLDQLTSIASIQTKGLKKLFLEQEKGDDKIKRNHRAKENEGEVQNINSIAGSRKRKRLLMVDMDVNRTAEAKDPNVVGFETSSDDDDDDEDEEVGDNNDNSESLREDEQKTNGNGVHDGRVKKQFNQNVKSKKLGESGAHLSSGTSSCTQNQVSKEEDNYKPKERHKNSARKPAVFVLVNRERKIQEDRLKLPILAEEQAIVEAISENPVVILAGETGSGKTTQVPQFLYEAGYARNGRMIGITEPRRVAAISMSKRVAEEMNLSSAEVSYLIRFEGNATDSTCIKFMTDGVLLKEIQSDFLLSRYSVIILDEAHERSVYTDILIGLLSRIVPLRNKRGDPLKLVIMSATLRLEDFTGNPHLFKITPPVIKVESRQFPVTVHFNKRTAADYVAEAFTKACKIHTQLPEGGILIFLTGQQEVNRLVRKLRSAFPFRERRKENKKNNRQISRSENMNSDTDEKVEVDDEEMELDMEKAIQNARRAKKKHKGEVTLPDINLDNYSVIPGDDTEVDLLGEDGVEDIESDDDQLHMRGLAACQPMWVLPLYSLLPSNKQALVFVPPPDGSRLCVIATNVAETSLTIPSVKYVVDCGRVKTRLYDKVTGVSAFTVTWCSKAAANQRAGRAGRMGPGHCYRLYSSAVFNDQFEQFSPPEIQRKPVDDLLLQMKAMNIDKVVNFPFPSPPDLVQVKSAERRLVLLGALSEQKSEGEWTSRVTPLGYAISAFPVTPRFGKMLALSHQQGLLPYTVCLVAALSVQEVLLEVPIHGCQEQRENPKQTQRHWCQTRRKWAGVGNSLLLGDPMVLLRAVGAAEYANTHGQLLQFCTDSGLRHKAVTEIRKLRIQLTNEVNLNLPDLNLCVDPNMPPPTDFQSKLLRQILLAGMPDQVAHKVDEDEIKETEDKMKWKHAYRCAEMEEPVFMHSSSVLRKKSPEWVVYQEVFETSKLYMRGVTAIEPEWLPVYAPALCNLSPPLVDPPPRYDEVTEKIFCHVTGTFGNCV</sequence>
<keyword evidence="4" id="KW-0378">Hydrolase</keyword>
<dbReference type="EMBL" id="BLKM01001294">
    <property type="protein sequence ID" value="GFG39985.1"/>
    <property type="molecule type" value="Genomic_DNA"/>
</dbReference>
<dbReference type="EC" id="3.6.4.13" evidence="2"/>
<comment type="caution">
    <text evidence="10">The sequence shown here is derived from an EMBL/GenBank/DDBJ whole genome shotgun (WGS) entry which is preliminary data.</text>
</comment>
<dbReference type="FunCoup" id="A0A6L2QAL0">
    <property type="interactions" value="2123"/>
</dbReference>
<dbReference type="GO" id="GO:0003723">
    <property type="term" value="F:RNA binding"/>
    <property type="evidence" value="ECO:0007669"/>
    <property type="project" value="TreeGrafter"/>
</dbReference>
<dbReference type="Pfam" id="PF21010">
    <property type="entry name" value="HA2_C"/>
    <property type="match status" value="1"/>
</dbReference>
<dbReference type="GO" id="GO:0005730">
    <property type="term" value="C:nucleolus"/>
    <property type="evidence" value="ECO:0007669"/>
    <property type="project" value="TreeGrafter"/>
</dbReference>
<dbReference type="InParanoid" id="A0A6L2QAL0"/>
<comment type="similarity">
    <text evidence="1">Belongs to the DEAD box helicase family. DEAH subfamily.</text>
</comment>